<gene>
    <name evidence="5" type="ORF">SAMN06265371_10995</name>
</gene>
<dbReference type="OrthoDB" id="8732671at2"/>
<dbReference type="Pfam" id="PF26377">
    <property type="entry name" value="Ulvan_lyase_2nd"/>
    <property type="match status" value="1"/>
</dbReference>
<dbReference type="InterPro" id="IPR012480">
    <property type="entry name" value="Hepar_II_III_C"/>
</dbReference>
<proteinExistence type="predicted"/>
<dbReference type="Pfam" id="PF07940">
    <property type="entry name" value="Hepar_II_III_C"/>
    <property type="match status" value="1"/>
</dbReference>
<dbReference type="AlphaFoldDB" id="A0A238YJD1"/>
<sequence>MTKLSAYIVSLFLFLNTLSLVAQKIERPFIWVEHKDRVEILAKIENEAWAKQFYNNFKQRLDTDIILYKQSPKEFIAKLPFDWSKQEVEKTPPLKTYNNFTESNSSDRFILNKYLQIGVDCSVLYFLTEDENYAQCAAAILHAFVEGVLQLTPSKELGNGGWIYPTDYLREARVFGAQVPIIYDFIALYLEKNNKVYDIGKNDFTKFSEENAQKVFLTYANLAAYHGHRGSNWSVLMSFSLVQNALALNNLEERKKYVDFYLEEGTSKQDALPDISANYKKEGDVYPETSQYSNGVAAYTTRMLLILNKYNPSLKLGQKYYKIPFSLDRWNKLHYPNNEIIRFGDGHRKFGVQYASYDMAYLLGEQDGVGKLTNKFGPLITKSIQEGKYDRANVGKRSDGASVYFTPTQLLWLHKTKEYSVENTVLPRTDDFSHAGVFLQRNLSSTNNPDDGLMCFVGGAHMVHGHASGMDMELYGLGEVLGVDHGRGQYRTDLHENYSRLFAAHNSVIVNGASQGEGDWVNLGMNTVELVTMEPMPLEKAISPNHSFTRTRFLDDKGDKAEATQERTLALIRTSPTTGYYVDVFRSKSALPNEYHDYLYHNIGDELNFLNKDLDLKSDENRFNANANDKHIRNRKYRNPGWHFFKEVKSSSIYEADIKAQFELNKLSKKSYMNVFVVGNKNREYTKVMAPKTFEAPVAYENLPTPTLVIRQKGEAWTNPFAVIYEPSFDENSKNGIQSVTKLENNGVFKGFKVVSKIESKICTQYIINQNQKGVYEHKELEISFKGAFAVLTFDKNNKLQNSYIGEGDSLTVGQVQMQSKNMQPIAAYIEFLNEDYKINATENTEFNINN</sequence>
<keyword evidence="6" id="KW-1185">Reference proteome</keyword>
<dbReference type="InterPro" id="IPR058848">
    <property type="entry name" value="Ulvan_lyase_C"/>
</dbReference>
<dbReference type="Pfam" id="PF26374">
    <property type="entry name" value="Ulvan_lyaseC"/>
    <property type="match status" value="1"/>
</dbReference>
<dbReference type="SUPFAM" id="SSF48230">
    <property type="entry name" value="Chondroitin AC/alginate lyase"/>
    <property type="match status" value="1"/>
</dbReference>
<dbReference type="Proteomes" id="UP000198384">
    <property type="component" value="Unassembled WGS sequence"/>
</dbReference>
<dbReference type="Gene3D" id="1.50.10.100">
    <property type="entry name" value="Chondroitin AC/alginate lyase"/>
    <property type="match status" value="1"/>
</dbReference>
<dbReference type="InterPro" id="IPR008929">
    <property type="entry name" value="Chondroitin_lyas"/>
</dbReference>
<dbReference type="GO" id="GO:0030313">
    <property type="term" value="C:cell envelope"/>
    <property type="evidence" value="ECO:0007669"/>
    <property type="project" value="UniProtKB-SubCell"/>
</dbReference>
<feature type="domain" description="Heparinase II/III-like C-terminal" evidence="2">
    <location>
        <begin position="459"/>
        <end position="516"/>
    </location>
</feature>
<dbReference type="InterPro" id="IPR058849">
    <property type="entry name" value="Ulvan_lyase_2nd"/>
</dbReference>
<comment type="subcellular location">
    <subcellularLocation>
        <location evidence="1">Cell envelope</location>
    </subcellularLocation>
</comment>
<organism evidence="5 6">
    <name type="scientific">Lutibacter agarilyticus</name>
    <dbReference type="NCBI Taxonomy" id="1109740"/>
    <lineage>
        <taxon>Bacteria</taxon>
        <taxon>Pseudomonadati</taxon>
        <taxon>Bacteroidota</taxon>
        <taxon>Flavobacteriia</taxon>
        <taxon>Flavobacteriales</taxon>
        <taxon>Flavobacteriaceae</taxon>
        <taxon>Lutibacter</taxon>
    </lineage>
</organism>
<feature type="domain" description="Endo-acting ulvan lyase 2nd" evidence="4">
    <location>
        <begin position="282"/>
        <end position="425"/>
    </location>
</feature>
<dbReference type="GO" id="GO:0016829">
    <property type="term" value="F:lyase activity"/>
    <property type="evidence" value="ECO:0007669"/>
    <property type="project" value="InterPro"/>
</dbReference>
<feature type="domain" description="Endo-acting ulvan lyase C-terminal" evidence="3">
    <location>
        <begin position="737"/>
        <end position="829"/>
    </location>
</feature>
<evidence type="ECO:0000259" key="2">
    <source>
        <dbReference type="Pfam" id="PF07940"/>
    </source>
</evidence>
<name>A0A238YJD1_9FLAO</name>
<reference evidence="5 6" key="1">
    <citation type="submission" date="2017-06" db="EMBL/GenBank/DDBJ databases">
        <authorList>
            <person name="Kim H.J."/>
            <person name="Triplett B.A."/>
        </authorList>
    </citation>
    <scope>NUCLEOTIDE SEQUENCE [LARGE SCALE GENOMIC DNA]</scope>
    <source>
        <strain evidence="5 6">DSM 29150</strain>
    </source>
</reference>
<dbReference type="EMBL" id="FZNT01000009">
    <property type="protein sequence ID" value="SNR70821.1"/>
    <property type="molecule type" value="Genomic_DNA"/>
</dbReference>
<evidence type="ECO:0000313" key="5">
    <source>
        <dbReference type="EMBL" id="SNR70821.1"/>
    </source>
</evidence>
<protein>
    <submittedName>
        <fullName evidence="5">Heparinase II/III-like protein</fullName>
    </submittedName>
</protein>
<evidence type="ECO:0000259" key="3">
    <source>
        <dbReference type="Pfam" id="PF26374"/>
    </source>
</evidence>
<dbReference type="Gene3D" id="2.70.98.70">
    <property type="match status" value="1"/>
</dbReference>
<dbReference type="RefSeq" id="WP_089382514.1">
    <property type="nucleotide sequence ID" value="NZ_FZNT01000009.1"/>
</dbReference>
<evidence type="ECO:0000256" key="1">
    <source>
        <dbReference type="ARBA" id="ARBA00004196"/>
    </source>
</evidence>
<evidence type="ECO:0000313" key="6">
    <source>
        <dbReference type="Proteomes" id="UP000198384"/>
    </source>
</evidence>
<evidence type="ECO:0000259" key="4">
    <source>
        <dbReference type="Pfam" id="PF26377"/>
    </source>
</evidence>
<accession>A0A238YJD1</accession>